<keyword evidence="2" id="KW-1185">Reference proteome</keyword>
<organism evidence="1 2">
    <name type="scientific">Tanacetum coccineum</name>
    <dbReference type="NCBI Taxonomy" id="301880"/>
    <lineage>
        <taxon>Eukaryota</taxon>
        <taxon>Viridiplantae</taxon>
        <taxon>Streptophyta</taxon>
        <taxon>Embryophyta</taxon>
        <taxon>Tracheophyta</taxon>
        <taxon>Spermatophyta</taxon>
        <taxon>Magnoliopsida</taxon>
        <taxon>eudicotyledons</taxon>
        <taxon>Gunneridae</taxon>
        <taxon>Pentapetalae</taxon>
        <taxon>asterids</taxon>
        <taxon>campanulids</taxon>
        <taxon>Asterales</taxon>
        <taxon>Asteraceae</taxon>
        <taxon>Asteroideae</taxon>
        <taxon>Anthemideae</taxon>
        <taxon>Anthemidinae</taxon>
        <taxon>Tanacetum</taxon>
    </lineage>
</organism>
<accession>A0ABQ5C778</accession>
<comment type="caution">
    <text evidence="1">The sequence shown here is derived from an EMBL/GenBank/DDBJ whole genome shotgun (WGS) entry which is preliminary data.</text>
</comment>
<gene>
    <name evidence="1" type="ORF">Tco_0891011</name>
</gene>
<dbReference type="Proteomes" id="UP001151760">
    <property type="component" value="Unassembled WGS sequence"/>
</dbReference>
<evidence type="ECO:0000313" key="1">
    <source>
        <dbReference type="EMBL" id="GJT21074.1"/>
    </source>
</evidence>
<reference evidence="1" key="1">
    <citation type="journal article" date="2022" name="Int. J. Mol. Sci.">
        <title>Draft Genome of Tanacetum Coccineum: Genomic Comparison of Closely Related Tanacetum-Family Plants.</title>
        <authorList>
            <person name="Yamashiro T."/>
            <person name="Shiraishi A."/>
            <person name="Nakayama K."/>
            <person name="Satake H."/>
        </authorList>
    </citation>
    <scope>NUCLEOTIDE SEQUENCE</scope>
</reference>
<evidence type="ECO:0000313" key="2">
    <source>
        <dbReference type="Proteomes" id="UP001151760"/>
    </source>
</evidence>
<sequence length="92" mass="10628">MENANPSSTLESLSQEPSVTIHAKFTAQINKLLEMRQTIDSLLFKTINEATNQSSDFEIFCPEERIMGLELRTQGRNNFEEELFKDKFPTKE</sequence>
<proteinExistence type="predicted"/>
<protein>
    <submittedName>
        <fullName evidence="1">Uncharacterized protein</fullName>
    </submittedName>
</protein>
<reference evidence="1" key="2">
    <citation type="submission" date="2022-01" db="EMBL/GenBank/DDBJ databases">
        <authorList>
            <person name="Yamashiro T."/>
            <person name="Shiraishi A."/>
            <person name="Satake H."/>
            <person name="Nakayama K."/>
        </authorList>
    </citation>
    <scope>NUCLEOTIDE SEQUENCE</scope>
</reference>
<name>A0ABQ5C778_9ASTR</name>
<dbReference type="EMBL" id="BQNB010013859">
    <property type="protein sequence ID" value="GJT21074.1"/>
    <property type="molecule type" value="Genomic_DNA"/>
</dbReference>